<evidence type="ECO:0000313" key="16">
    <source>
        <dbReference type="Proteomes" id="UP001152561"/>
    </source>
</evidence>
<sequence>MACGKVLVAALVFFLQSFPLLVPVEAINTTSLPLTNTTEAKVGCIESEREALLRFKQSLTDPSNRLASWIGKECCIWKGVYCDIQTGNVIRLDLKDASGNCYQKKMGYLISGNWSCLGGNISPALLDLQHLEYLDLGGNDFQGLATPNFLGSLLKLQYLNLSHSSLVGIPPSFGNLSRLQYLSLRSYSYPYDIVESSWVKDLNWVSSMSSLKYIDLSHVNLSLATHWLESFNKLPSLVELRLQNSSLHYLPYSFPNWNMTNLSILSLSLNNFVDSVLPKWLSNATTLEILDIGLSNIEGPISNVEWGKLCNLRRLYLTEDKINGDISGVVEGLSSCSNATIEVLGLAGNRLTGQFPNSLGHLKNLRMISISFNQISGTIPTSIEQLSSLEILDLGQNRLKGVLPESIFNFTELTQLFLATNDWEGNLSQNDFARLHKLKFLAISCGERFAVNLSSEWIPPFSLTYIELRKCSLGPKLPTWLSTQKQLRTIILSNDSISDPIPPWLWTMCSQLQLLDLSENGIGGNLPRLVNFPSFQSRLVDFYSSYNDGVVVDLSSNSIRGLLPLWPNVTHLNLANNLFSGSIPINIGHVMTKLQVIDLSGNTFTGSIPYSITRVKQLMRLDLSDNHLSGKIPDWWDDLQQLHVIDLSGNNLSGGIPPSLCSPPSLFWLRLSRNNLFGELPKSLSNCKSLLTLDIGENKINGTIPEWFGESLLSLQKLSMTDNMIGGSIPTQLCQLFGLQILDLSHNNLTGPIPSCLGSWRALKSVKFYKWHPNYYHFSYVFTPKMELVKKGTRMTYTFTIDQVNLIDLSFNNLHGEIPNEITGLSALGTLNISWNQLSGRIPEDIGSMQQLETLDLSSNHLSGSIPLSMVSITTLSYLNLSYNNLGGPIPSTNQFGTFTNPSSFEGNPELCGKPLITDCSQPRKREMNKKIEEDDDDDERLWFLVSAGIGFVVTFLVTFSSLTVKKSWGYSYFHFLEEVGEIIIRYSPSFGNISSLRYLDLYAYSYPYDTVERSWIKDLNWVSGLSSLKYLDLSFVVLSLATNWLEAFNKLPSLVTLRLHSSLHYLPYSLPNWNMTSLSYLSLSQNNFVNSVLPKWLSNATTIETLYIRYSNIEGPISNVEWGKLCNLLELYLMHNKINGDISRVVEGLSSCSNTTIEVLRLGDNALTGKLPNSLGHLKNSRILTIYINPISGTVSTSIERLLRLETLQLGENQLKGALPESIFNFSELTELCLATNALEGNLSQNHFARLHRLKLLSLSCGERFAVNLTNEWVPPFSLTSIELRSCSLGPKFPTWLKTQKQLQFVVLSNDSISDPIPPWLWALSSQLQWFDLSDNQIGGYLPGLVLDLSGNAFTGPIPFSITRAKQLLRLDLSENYLSGKIPDWWYDLQLLQVIDLSGNNLSGSIPPSICSSPSLFWLRLSGNNLSGELPKSLINCKSLLTLDIGENKINGTIPEWFGKRLLSLQKLRMTGNLIDGHVPAQLC</sequence>
<evidence type="ECO:0000256" key="1">
    <source>
        <dbReference type="ARBA" id="ARBA00004251"/>
    </source>
</evidence>
<keyword evidence="5" id="KW-0433">Leucine-rich repeat</keyword>
<dbReference type="SMART" id="SM00369">
    <property type="entry name" value="LRR_TYP"/>
    <property type="match status" value="12"/>
</dbReference>
<dbReference type="SMART" id="SM00365">
    <property type="entry name" value="LRR_SD22"/>
    <property type="match status" value="7"/>
</dbReference>
<feature type="chain" id="PRO_5040140006" description="Leucine-rich repeat-containing N-terminal plant-type domain-containing protein" evidence="12">
    <location>
        <begin position="27"/>
        <end position="1485"/>
    </location>
</feature>
<evidence type="ECO:0000256" key="7">
    <source>
        <dbReference type="ARBA" id="ARBA00022729"/>
    </source>
</evidence>
<dbReference type="Pfam" id="PF23598">
    <property type="entry name" value="LRR_14"/>
    <property type="match status" value="1"/>
</dbReference>
<keyword evidence="10" id="KW-0472">Membrane</keyword>
<dbReference type="InterPro" id="IPR055414">
    <property type="entry name" value="LRR_R13L4/SHOC2-like"/>
</dbReference>
<dbReference type="GO" id="GO:0050832">
    <property type="term" value="P:defense response to fungus"/>
    <property type="evidence" value="ECO:0007669"/>
    <property type="project" value="UniProtKB-ARBA"/>
</dbReference>
<proteinExistence type="inferred from homology"/>
<dbReference type="OrthoDB" id="749832at2759"/>
<feature type="domain" description="Disease resistance R13L4/SHOC-2-like LRR" evidence="14">
    <location>
        <begin position="126"/>
        <end position="326"/>
    </location>
</feature>
<reference evidence="16" key="1">
    <citation type="journal article" date="2023" name="Proc. Natl. Acad. Sci. U.S.A.">
        <title>Genomic and structural basis for evolution of tropane alkaloid biosynthesis.</title>
        <authorList>
            <person name="Wanga Y.-J."/>
            <person name="Taina T."/>
            <person name="Yua J.-Y."/>
            <person name="Lia J."/>
            <person name="Xua B."/>
            <person name="Chenc J."/>
            <person name="D'Auriad J.C."/>
            <person name="Huanga J.-P."/>
            <person name="Huanga S.-X."/>
        </authorList>
    </citation>
    <scope>NUCLEOTIDE SEQUENCE [LARGE SCALE GENOMIC DNA]</scope>
    <source>
        <strain evidence="16">cv. KIB-2019</strain>
    </source>
</reference>
<dbReference type="FunFam" id="3.80.10.10:FF:000041">
    <property type="entry name" value="LRR receptor-like serine/threonine-protein kinase ERECTA"/>
    <property type="match status" value="2"/>
</dbReference>
<dbReference type="Pfam" id="PF13855">
    <property type="entry name" value="LRR_8"/>
    <property type="match status" value="3"/>
</dbReference>
<dbReference type="InterPro" id="IPR032675">
    <property type="entry name" value="LRR_dom_sf"/>
</dbReference>
<dbReference type="GO" id="GO:0005886">
    <property type="term" value="C:plasma membrane"/>
    <property type="evidence" value="ECO:0007669"/>
    <property type="project" value="UniProtKB-SubCell"/>
</dbReference>
<feature type="signal peptide" evidence="12">
    <location>
        <begin position="1"/>
        <end position="26"/>
    </location>
</feature>
<dbReference type="FunFam" id="3.80.10.10:FF:000111">
    <property type="entry name" value="LRR receptor-like serine/threonine-protein kinase ERECTA"/>
    <property type="match status" value="1"/>
</dbReference>
<evidence type="ECO:0000259" key="14">
    <source>
        <dbReference type="Pfam" id="PF23598"/>
    </source>
</evidence>
<dbReference type="EMBL" id="JAJAGQ010000022">
    <property type="protein sequence ID" value="KAJ8529507.1"/>
    <property type="molecule type" value="Genomic_DNA"/>
</dbReference>
<accession>A0A9Q1L840</accession>
<dbReference type="InterPro" id="IPR003591">
    <property type="entry name" value="Leu-rich_rpt_typical-subtyp"/>
</dbReference>
<dbReference type="PRINTS" id="PR00019">
    <property type="entry name" value="LEURICHRPT"/>
</dbReference>
<dbReference type="Proteomes" id="UP001152561">
    <property type="component" value="Unassembled WGS sequence"/>
</dbReference>
<evidence type="ECO:0008006" key="17">
    <source>
        <dbReference type="Google" id="ProtNLM"/>
    </source>
</evidence>
<name>A0A9Q1L840_9SOLA</name>
<evidence type="ECO:0000256" key="8">
    <source>
        <dbReference type="ARBA" id="ARBA00022737"/>
    </source>
</evidence>
<evidence type="ECO:0000256" key="9">
    <source>
        <dbReference type="ARBA" id="ARBA00022989"/>
    </source>
</evidence>
<dbReference type="InterPro" id="IPR046956">
    <property type="entry name" value="RLP23-like"/>
</dbReference>
<evidence type="ECO:0000256" key="6">
    <source>
        <dbReference type="ARBA" id="ARBA00022692"/>
    </source>
</evidence>
<keyword evidence="6" id="KW-0812">Transmembrane</keyword>
<keyword evidence="8" id="KW-0677">Repeat</keyword>
<evidence type="ECO:0000256" key="11">
    <source>
        <dbReference type="ARBA" id="ARBA00023180"/>
    </source>
</evidence>
<organism evidence="15 16">
    <name type="scientific">Anisodus acutangulus</name>
    <dbReference type="NCBI Taxonomy" id="402998"/>
    <lineage>
        <taxon>Eukaryota</taxon>
        <taxon>Viridiplantae</taxon>
        <taxon>Streptophyta</taxon>
        <taxon>Embryophyta</taxon>
        <taxon>Tracheophyta</taxon>
        <taxon>Spermatophyta</taxon>
        <taxon>Magnoliopsida</taxon>
        <taxon>eudicotyledons</taxon>
        <taxon>Gunneridae</taxon>
        <taxon>Pentapetalae</taxon>
        <taxon>asterids</taxon>
        <taxon>lamiids</taxon>
        <taxon>Solanales</taxon>
        <taxon>Solanaceae</taxon>
        <taxon>Solanoideae</taxon>
        <taxon>Hyoscyameae</taxon>
        <taxon>Anisodus</taxon>
    </lineage>
</organism>
<dbReference type="SUPFAM" id="SSF52058">
    <property type="entry name" value="L domain-like"/>
    <property type="match status" value="4"/>
</dbReference>
<evidence type="ECO:0000259" key="13">
    <source>
        <dbReference type="Pfam" id="PF08263"/>
    </source>
</evidence>
<feature type="domain" description="Leucine-rich repeat-containing N-terminal plant-type" evidence="13">
    <location>
        <begin position="46"/>
        <end position="83"/>
    </location>
</feature>
<keyword evidence="3" id="KW-1003">Cell membrane</keyword>
<dbReference type="PANTHER" id="PTHR48063:SF90">
    <property type="entry name" value="OS11G0565920 PROTEIN"/>
    <property type="match status" value="1"/>
</dbReference>
<keyword evidence="4" id="KW-0597">Phosphoprotein</keyword>
<evidence type="ECO:0000313" key="15">
    <source>
        <dbReference type="EMBL" id="KAJ8529507.1"/>
    </source>
</evidence>
<dbReference type="GO" id="GO:0007165">
    <property type="term" value="P:signal transduction"/>
    <property type="evidence" value="ECO:0007669"/>
    <property type="project" value="UniProtKB-ARBA"/>
</dbReference>
<protein>
    <recommendedName>
        <fullName evidence="17">Leucine-rich repeat-containing N-terminal plant-type domain-containing protein</fullName>
    </recommendedName>
</protein>
<comment type="caution">
    <text evidence="15">The sequence shown here is derived from an EMBL/GenBank/DDBJ whole genome shotgun (WGS) entry which is preliminary data.</text>
</comment>
<dbReference type="InterPro" id="IPR001611">
    <property type="entry name" value="Leu-rich_rpt"/>
</dbReference>
<dbReference type="FunFam" id="3.80.10.10:FF:000383">
    <property type="entry name" value="Leucine-rich repeat receptor protein kinase EMS1"/>
    <property type="match status" value="1"/>
</dbReference>
<comment type="subcellular location">
    <subcellularLocation>
        <location evidence="1">Cell membrane</location>
        <topology evidence="1">Single-pass type I membrane protein</topology>
    </subcellularLocation>
</comment>
<evidence type="ECO:0000256" key="4">
    <source>
        <dbReference type="ARBA" id="ARBA00022553"/>
    </source>
</evidence>
<evidence type="ECO:0000256" key="2">
    <source>
        <dbReference type="ARBA" id="ARBA00009592"/>
    </source>
</evidence>
<dbReference type="PANTHER" id="PTHR48063">
    <property type="entry name" value="LRR RECEPTOR-LIKE KINASE"/>
    <property type="match status" value="1"/>
</dbReference>
<dbReference type="FunFam" id="3.80.10.10:FF:000095">
    <property type="entry name" value="LRR receptor-like serine/threonine-protein kinase GSO1"/>
    <property type="match status" value="1"/>
</dbReference>
<gene>
    <name evidence="15" type="ORF">K7X08_036342</name>
</gene>
<keyword evidence="9" id="KW-1133">Transmembrane helix</keyword>
<keyword evidence="7 12" id="KW-0732">Signal</keyword>
<keyword evidence="16" id="KW-1185">Reference proteome</keyword>
<dbReference type="Pfam" id="PF08263">
    <property type="entry name" value="LRRNT_2"/>
    <property type="match status" value="1"/>
</dbReference>
<keyword evidence="11" id="KW-0325">Glycoprotein</keyword>
<evidence type="ECO:0000256" key="3">
    <source>
        <dbReference type="ARBA" id="ARBA00022475"/>
    </source>
</evidence>
<evidence type="ECO:0000256" key="5">
    <source>
        <dbReference type="ARBA" id="ARBA00022614"/>
    </source>
</evidence>
<evidence type="ECO:0000256" key="10">
    <source>
        <dbReference type="ARBA" id="ARBA00023136"/>
    </source>
</evidence>
<dbReference type="InterPro" id="IPR013210">
    <property type="entry name" value="LRR_N_plant-typ"/>
</dbReference>
<evidence type="ECO:0000256" key="12">
    <source>
        <dbReference type="SAM" id="SignalP"/>
    </source>
</evidence>
<dbReference type="Gene3D" id="3.80.10.10">
    <property type="entry name" value="Ribonuclease Inhibitor"/>
    <property type="match status" value="8"/>
</dbReference>
<dbReference type="SUPFAM" id="SSF52047">
    <property type="entry name" value="RNI-like"/>
    <property type="match status" value="1"/>
</dbReference>
<dbReference type="Pfam" id="PF00560">
    <property type="entry name" value="LRR_1"/>
    <property type="match status" value="8"/>
</dbReference>
<comment type="similarity">
    <text evidence="2">Belongs to the RLP family.</text>
</comment>